<sequence>MSQYKAAVVGLGQIGLTYDFDPKRESPSAHVSAYQLNSCIELVAATDIRIDQGQALHKIAPAVPFYQSMEELLKNHSVDIISVCTPPAHHLSAIQYILQNTDTRIIFCEKPLVSSVDEANLLKQQLKKGNCRLIPNLSRRWNSGMQRVKTHIAKGQYGELQKIHVKYTRGINNTGSHLFDLLHWWGGKISEVQALKKIKTSADYDSDPSYTFAFLIDKNILGFAEAFDDEQYYLFEIDLYFSNGKIEIRNSGDDVLYYQVGEHHLYTGFKSLYLERFENQLLSESNLGNAVNHLVNILDGLEHPLCTVEHGVYPLYVAEPLIRSFNNHCSKERVRLQ</sequence>
<keyword evidence="3" id="KW-1185">Reference proteome</keyword>
<name>A0A4Z0QX72_9FIRM</name>
<dbReference type="EMBL" id="SPQQ01000015">
    <property type="protein sequence ID" value="TGE35401.1"/>
    <property type="molecule type" value="Genomic_DNA"/>
</dbReference>
<gene>
    <name evidence="2" type="ORF">E4K67_25785</name>
</gene>
<dbReference type="Gene3D" id="3.40.50.720">
    <property type="entry name" value="NAD(P)-binding Rossmann-like Domain"/>
    <property type="match status" value="1"/>
</dbReference>
<evidence type="ECO:0000313" key="3">
    <source>
        <dbReference type="Proteomes" id="UP000298460"/>
    </source>
</evidence>
<feature type="domain" description="Gfo/Idh/MocA-like oxidoreductase N-terminal" evidence="1">
    <location>
        <begin position="5"/>
        <end position="135"/>
    </location>
</feature>
<reference evidence="2 3" key="1">
    <citation type="submission" date="2019-03" db="EMBL/GenBank/DDBJ databases">
        <title>Draft Genome Sequence of Desulfosporosinus fructosivorans Strain 63.6F, Isolated from Marine Sediment in the Baltic Sea.</title>
        <authorList>
            <person name="Hausmann B."/>
            <person name="Vandieken V."/>
            <person name="Pjevac P."/>
            <person name="Schreck K."/>
            <person name="Herbold C.W."/>
            <person name="Loy A."/>
        </authorList>
    </citation>
    <scope>NUCLEOTIDE SEQUENCE [LARGE SCALE GENOMIC DNA]</scope>
    <source>
        <strain evidence="2 3">63.6F</strain>
    </source>
</reference>
<evidence type="ECO:0000259" key="1">
    <source>
        <dbReference type="Pfam" id="PF01408"/>
    </source>
</evidence>
<proteinExistence type="predicted"/>
<comment type="caution">
    <text evidence="2">The sequence shown here is derived from an EMBL/GenBank/DDBJ whole genome shotgun (WGS) entry which is preliminary data.</text>
</comment>
<dbReference type="PANTHER" id="PTHR43249">
    <property type="entry name" value="UDP-N-ACETYL-2-AMINO-2-DEOXY-D-GLUCURONATE OXIDASE"/>
    <property type="match status" value="1"/>
</dbReference>
<accession>A0A4Z0QX72</accession>
<dbReference type="InterPro" id="IPR052515">
    <property type="entry name" value="Gfo/Idh/MocA_Oxidoreductase"/>
</dbReference>
<evidence type="ECO:0000313" key="2">
    <source>
        <dbReference type="EMBL" id="TGE35401.1"/>
    </source>
</evidence>
<dbReference type="InterPro" id="IPR036291">
    <property type="entry name" value="NAD(P)-bd_dom_sf"/>
</dbReference>
<dbReference type="PANTHER" id="PTHR43249:SF1">
    <property type="entry name" value="D-GLUCOSIDE 3-DEHYDROGENASE"/>
    <property type="match status" value="1"/>
</dbReference>
<protein>
    <submittedName>
        <fullName evidence="2">Gfo/Idh/MocA family oxidoreductase</fullName>
    </submittedName>
</protein>
<dbReference type="InterPro" id="IPR000683">
    <property type="entry name" value="Gfo/Idh/MocA-like_OxRdtase_N"/>
</dbReference>
<dbReference type="GO" id="GO:0000166">
    <property type="term" value="F:nucleotide binding"/>
    <property type="evidence" value="ECO:0007669"/>
    <property type="project" value="InterPro"/>
</dbReference>
<dbReference type="AlphaFoldDB" id="A0A4Z0QX72"/>
<dbReference type="SUPFAM" id="SSF55347">
    <property type="entry name" value="Glyceraldehyde-3-phosphate dehydrogenase-like, C-terminal domain"/>
    <property type="match status" value="1"/>
</dbReference>
<dbReference type="Pfam" id="PF01408">
    <property type="entry name" value="GFO_IDH_MocA"/>
    <property type="match status" value="1"/>
</dbReference>
<dbReference type="Proteomes" id="UP000298460">
    <property type="component" value="Unassembled WGS sequence"/>
</dbReference>
<dbReference type="Gene3D" id="3.30.360.10">
    <property type="entry name" value="Dihydrodipicolinate Reductase, domain 2"/>
    <property type="match status" value="1"/>
</dbReference>
<organism evidence="2 3">
    <name type="scientific">Desulfosporosinus fructosivorans</name>
    <dbReference type="NCBI Taxonomy" id="2018669"/>
    <lineage>
        <taxon>Bacteria</taxon>
        <taxon>Bacillati</taxon>
        <taxon>Bacillota</taxon>
        <taxon>Clostridia</taxon>
        <taxon>Eubacteriales</taxon>
        <taxon>Desulfitobacteriaceae</taxon>
        <taxon>Desulfosporosinus</taxon>
    </lineage>
</organism>
<dbReference type="RefSeq" id="WP_135552013.1">
    <property type="nucleotide sequence ID" value="NZ_SPQQ01000015.1"/>
</dbReference>
<dbReference type="SUPFAM" id="SSF51735">
    <property type="entry name" value="NAD(P)-binding Rossmann-fold domains"/>
    <property type="match status" value="1"/>
</dbReference>